<evidence type="ECO:0000256" key="1">
    <source>
        <dbReference type="SAM" id="Phobius"/>
    </source>
</evidence>
<keyword evidence="1" id="KW-0472">Membrane</keyword>
<evidence type="ECO:0008006" key="4">
    <source>
        <dbReference type="Google" id="ProtNLM"/>
    </source>
</evidence>
<gene>
    <name evidence="2" type="ORF">SAMN05216565_10451</name>
</gene>
<keyword evidence="1" id="KW-0812">Transmembrane</keyword>
<proteinExistence type="predicted"/>
<name>A0A1H0U0F9_9BACI</name>
<dbReference type="Proteomes" id="UP000199159">
    <property type="component" value="Unassembled WGS sequence"/>
</dbReference>
<evidence type="ECO:0000313" key="3">
    <source>
        <dbReference type="Proteomes" id="UP000199159"/>
    </source>
</evidence>
<dbReference type="RefSeq" id="WP_090853125.1">
    <property type="nucleotide sequence ID" value="NZ_FNJU01000004.1"/>
</dbReference>
<feature type="transmembrane region" description="Helical" evidence="1">
    <location>
        <begin position="127"/>
        <end position="144"/>
    </location>
</feature>
<keyword evidence="1" id="KW-1133">Transmembrane helix</keyword>
<keyword evidence="3" id="KW-1185">Reference proteome</keyword>
<accession>A0A1H0U0F9</accession>
<organism evidence="2 3">
    <name type="scientific">Litchfieldia salsa</name>
    <dbReference type="NCBI Taxonomy" id="930152"/>
    <lineage>
        <taxon>Bacteria</taxon>
        <taxon>Bacillati</taxon>
        <taxon>Bacillota</taxon>
        <taxon>Bacilli</taxon>
        <taxon>Bacillales</taxon>
        <taxon>Bacillaceae</taxon>
        <taxon>Litchfieldia</taxon>
    </lineage>
</organism>
<sequence>MKQIIQWLMFLLPLASLVLIGDKSLRRFLPVALFVTVINTLFYQAAYHYNWWREPGLFEWDKVANIPWVYSAYLVATIWIFKFTYGKFIVYLITNLILDGAYIYLWYPFQQKLGLASEGEISPHINYLIMIGVALLIYIFQIWYEKGLHMNKESD</sequence>
<dbReference type="EMBL" id="FNJU01000004">
    <property type="protein sequence ID" value="SDP59438.1"/>
    <property type="molecule type" value="Genomic_DNA"/>
</dbReference>
<feature type="transmembrane region" description="Helical" evidence="1">
    <location>
        <begin position="66"/>
        <end position="81"/>
    </location>
</feature>
<dbReference type="STRING" id="930152.SAMN05216565_10451"/>
<feature type="transmembrane region" description="Helical" evidence="1">
    <location>
        <begin position="88"/>
        <end position="107"/>
    </location>
</feature>
<evidence type="ECO:0000313" key="2">
    <source>
        <dbReference type="EMBL" id="SDP59438.1"/>
    </source>
</evidence>
<feature type="transmembrane region" description="Helical" evidence="1">
    <location>
        <begin position="6"/>
        <end position="21"/>
    </location>
</feature>
<dbReference type="AlphaFoldDB" id="A0A1H0U0F9"/>
<feature type="transmembrane region" description="Helical" evidence="1">
    <location>
        <begin position="28"/>
        <end position="46"/>
    </location>
</feature>
<dbReference type="OrthoDB" id="1683771at2"/>
<reference evidence="3" key="1">
    <citation type="submission" date="2016-10" db="EMBL/GenBank/DDBJ databases">
        <authorList>
            <person name="Varghese N."/>
            <person name="Submissions S."/>
        </authorList>
    </citation>
    <scope>NUCLEOTIDE SEQUENCE [LARGE SCALE GENOMIC DNA]</scope>
    <source>
        <strain evidence="3">IBRC-M10078</strain>
    </source>
</reference>
<protein>
    <recommendedName>
        <fullName evidence="4">Lycopene cyclase domain-containing protein</fullName>
    </recommendedName>
</protein>